<dbReference type="Proteomes" id="UP001140206">
    <property type="component" value="Chromosome 3"/>
</dbReference>
<evidence type="ECO:0000256" key="4">
    <source>
        <dbReference type="RuleBase" id="RU362130"/>
    </source>
</evidence>
<dbReference type="InterPro" id="IPR027214">
    <property type="entry name" value="Cystatin"/>
</dbReference>
<keyword evidence="4" id="KW-0732">Signal</keyword>
<evidence type="ECO:0000313" key="7">
    <source>
        <dbReference type="Proteomes" id="UP001140206"/>
    </source>
</evidence>
<dbReference type="SUPFAM" id="SSF54403">
    <property type="entry name" value="Cystatin/monellin"/>
    <property type="match status" value="1"/>
</dbReference>
<feature type="domain" description="Cystatin" evidence="5">
    <location>
        <begin position="40"/>
        <end position="129"/>
    </location>
</feature>
<dbReference type="InterPro" id="IPR018073">
    <property type="entry name" value="Prot_inh_cystat_CS"/>
</dbReference>
<dbReference type="PANTHER" id="PTHR11413:SF103">
    <property type="entry name" value="CYSTEINE PROTEINASE INHIBITOR 12"/>
    <property type="match status" value="1"/>
</dbReference>
<dbReference type="SMART" id="SM00043">
    <property type="entry name" value="CY"/>
    <property type="match status" value="1"/>
</dbReference>
<dbReference type="FunFam" id="3.10.450.10:FF:000016">
    <property type="entry name" value="Cysteine proteinase inhibitor"/>
    <property type="match status" value="1"/>
</dbReference>
<proteinExistence type="inferred from homology"/>
<protein>
    <recommendedName>
        <fullName evidence="4">Cysteine proteinase inhibitor</fullName>
    </recommendedName>
</protein>
<dbReference type="GO" id="GO:0004869">
    <property type="term" value="F:cysteine-type endopeptidase inhibitor activity"/>
    <property type="evidence" value="ECO:0007669"/>
    <property type="project" value="UniProtKB-KW"/>
</dbReference>
<dbReference type="InterPro" id="IPR046350">
    <property type="entry name" value="Cystatin_sf"/>
</dbReference>
<dbReference type="PANTHER" id="PTHR11413">
    <property type="entry name" value="CYSTATIN FAMILY MEMBER"/>
    <property type="match status" value="1"/>
</dbReference>
<reference evidence="6" key="1">
    <citation type="submission" date="2022-08" db="EMBL/GenBank/DDBJ databases">
        <authorList>
            <person name="Marques A."/>
        </authorList>
    </citation>
    <scope>NUCLEOTIDE SEQUENCE</scope>
    <source>
        <strain evidence="6">RhyPub2mFocal</strain>
        <tissue evidence="6">Leaves</tissue>
    </source>
</reference>
<keyword evidence="2 4" id="KW-0646">Protease inhibitor</keyword>
<keyword evidence="7" id="KW-1185">Reference proteome</keyword>
<sequence>MGSRAAARVFVFSCVLVLSMSFLASSRALIGERRGRGDPVVPGGWRDSEIANSAEIEELARFAVEEHNKKENTLLKFVRVVKAKEQVVAGIMHHFTLEAIEAGNKKLYEAKVWVKPWLHFKHLQEFKHAAASSSFSTASYLRAGHGDRRLA</sequence>
<dbReference type="InterPro" id="IPR000010">
    <property type="entry name" value="Cystatin_dom"/>
</dbReference>
<dbReference type="PROSITE" id="PS00287">
    <property type="entry name" value="CYSTATIN"/>
    <property type="match status" value="1"/>
</dbReference>
<feature type="signal peptide" evidence="4">
    <location>
        <begin position="1"/>
        <end position="28"/>
    </location>
</feature>
<dbReference type="AlphaFoldDB" id="A0AAV8DVF1"/>
<dbReference type="CDD" id="cd00042">
    <property type="entry name" value="CY"/>
    <property type="match status" value="1"/>
</dbReference>
<dbReference type="Pfam" id="PF16845">
    <property type="entry name" value="SQAPI"/>
    <property type="match status" value="1"/>
</dbReference>
<name>A0AAV8DVF1_9POAL</name>
<accession>A0AAV8DVF1</accession>
<gene>
    <name evidence="6" type="ORF">LUZ62_056989</name>
</gene>
<dbReference type="Gene3D" id="3.10.450.10">
    <property type="match status" value="1"/>
</dbReference>
<comment type="similarity">
    <text evidence="1 4">Belongs to the cystatin family. Phytocystatin subfamily.</text>
</comment>
<keyword evidence="3 4" id="KW-0789">Thiol protease inhibitor</keyword>
<organism evidence="6 7">
    <name type="scientific">Rhynchospora pubera</name>
    <dbReference type="NCBI Taxonomy" id="906938"/>
    <lineage>
        <taxon>Eukaryota</taxon>
        <taxon>Viridiplantae</taxon>
        <taxon>Streptophyta</taxon>
        <taxon>Embryophyta</taxon>
        <taxon>Tracheophyta</taxon>
        <taxon>Spermatophyta</taxon>
        <taxon>Magnoliopsida</taxon>
        <taxon>Liliopsida</taxon>
        <taxon>Poales</taxon>
        <taxon>Cyperaceae</taxon>
        <taxon>Cyperoideae</taxon>
        <taxon>Rhynchosporeae</taxon>
        <taxon>Rhynchospora</taxon>
    </lineage>
</organism>
<evidence type="ECO:0000313" key="6">
    <source>
        <dbReference type="EMBL" id="KAJ4772732.1"/>
    </source>
</evidence>
<dbReference type="EMBL" id="JAMFTS010000003">
    <property type="protein sequence ID" value="KAJ4772732.1"/>
    <property type="molecule type" value="Genomic_DNA"/>
</dbReference>
<evidence type="ECO:0000259" key="5">
    <source>
        <dbReference type="SMART" id="SM00043"/>
    </source>
</evidence>
<comment type="caution">
    <text evidence="6">The sequence shown here is derived from an EMBL/GenBank/DDBJ whole genome shotgun (WGS) entry which is preliminary data.</text>
</comment>
<evidence type="ECO:0000256" key="2">
    <source>
        <dbReference type="ARBA" id="ARBA00022690"/>
    </source>
</evidence>
<feature type="chain" id="PRO_5043109228" description="Cysteine proteinase inhibitor" evidence="4">
    <location>
        <begin position="29"/>
        <end position="151"/>
    </location>
</feature>
<evidence type="ECO:0000256" key="1">
    <source>
        <dbReference type="ARBA" id="ARBA00007233"/>
    </source>
</evidence>
<evidence type="ECO:0000256" key="3">
    <source>
        <dbReference type="ARBA" id="ARBA00022704"/>
    </source>
</evidence>